<dbReference type="Pfam" id="PF13246">
    <property type="entry name" value="Cation_ATPase"/>
    <property type="match status" value="1"/>
</dbReference>
<evidence type="ECO:0000256" key="11">
    <source>
        <dbReference type="SAM" id="MobiDB-lite"/>
    </source>
</evidence>
<accession>A0A449BEA1</accession>
<dbReference type="NCBIfam" id="TIGR01494">
    <property type="entry name" value="ATPase_P-type"/>
    <property type="match status" value="2"/>
</dbReference>
<feature type="transmembrane region" description="Helical" evidence="12">
    <location>
        <begin position="104"/>
        <end position="120"/>
    </location>
</feature>
<dbReference type="InterPro" id="IPR044492">
    <property type="entry name" value="P_typ_ATPase_HD_dom"/>
</dbReference>
<proteinExistence type="inferred from homology"/>
<evidence type="ECO:0000256" key="7">
    <source>
        <dbReference type="ARBA" id="ARBA00022840"/>
    </source>
</evidence>
<dbReference type="Gene3D" id="3.40.1110.10">
    <property type="entry name" value="Calcium-transporting ATPase, cytoplasmic domain N"/>
    <property type="match status" value="1"/>
</dbReference>
<evidence type="ECO:0000256" key="8">
    <source>
        <dbReference type="ARBA" id="ARBA00022967"/>
    </source>
</evidence>
<evidence type="ECO:0000256" key="4">
    <source>
        <dbReference type="ARBA" id="ARBA00022692"/>
    </source>
</evidence>
<dbReference type="SUPFAM" id="SSF56784">
    <property type="entry name" value="HAD-like"/>
    <property type="match status" value="1"/>
</dbReference>
<dbReference type="InterPro" id="IPR023299">
    <property type="entry name" value="ATPase_P-typ_cyto_dom_N"/>
</dbReference>
<feature type="transmembrane region" description="Helical" evidence="12">
    <location>
        <begin position="902"/>
        <end position="922"/>
    </location>
</feature>
<name>A0A449BEA1_HAPAX</name>
<dbReference type="SFLD" id="SFLDF00027">
    <property type="entry name" value="p-type_atpase"/>
    <property type="match status" value="1"/>
</dbReference>
<dbReference type="InterPro" id="IPR023214">
    <property type="entry name" value="HAD_sf"/>
</dbReference>
<dbReference type="SUPFAM" id="SSF81660">
    <property type="entry name" value="Metal cation-transporting ATPase, ATP-binding domain N"/>
    <property type="match status" value="1"/>
</dbReference>
<dbReference type="PANTHER" id="PTHR43294">
    <property type="entry name" value="SODIUM/POTASSIUM-TRANSPORTING ATPASE SUBUNIT ALPHA"/>
    <property type="match status" value="1"/>
</dbReference>
<dbReference type="Gene3D" id="3.40.50.1000">
    <property type="entry name" value="HAD superfamily/HAD-like"/>
    <property type="match status" value="1"/>
</dbReference>
<dbReference type="SFLD" id="SFLDG00002">
    <property type="entry name" value="C1.7:_P-type_atpase_like"/>
    <property type="match status" value="1"/>
</dbReference>
<dbReference type="PROSITE" id="PS00154">
    <property type="entry name" value="ATPASE_E1_E2"/>
    <property type="match status" value="1"/>
</dbReference>
<dbReference type="Gene3D" id="2.70.150.10">
    <property type="entry name" value="Calcium-transporting ATPase, cytoplasmic transduction domain A"/>
    <property type="match status" value="1"/>
</dbReference>
<protein>
    <submittedName>
        <fullName evidence="14">Calcium-transporting ATPase lmo0841</fullName>
        <ecNumber evidence="14">3.6.3.8</ecNumber>
    </submittedName>
</protein>
<reference evidence="14 15" key="1">
    <citation type="submission" date="2019-01" db="EMBL/GenBank/DDBJ databases">
        <authorList>
            <consortium name="Pathogen Informatics"/>
        </authorList>
    </citation>
    <scope>NUCLEOTIDE SEQUENCE [LARGE SCALE GENOMIC DNA]</scope>
    <source>
        <strain evidence="14 15">NCTC10138</strain>
    </source>
</reference>
<dbReference type="GO" id="GO:1990573">
    <property type="term" value="P:potassium ion import across plasma membrane"/>
    <property type="evidence" value="ECO:0007669"/>
    <property type="project" value="TreeGrafter"/>
</dbReference>
<dbReference type="GO" id="GO:0016887">
    <property type="term" value="F:ATP hydrolysis activity"/>
    <property type="evidence" value="ECO:0007669"/>
    <property type="project" value="InterPro"/>
</dbReference>
<feature type="transmembrane region" description="Helical" evidence="12">
    <location>
        <begin position="303"/>
        <end position="332"/>
    </location>
</feature>
<feature type="transmembrane region" description="Helical" evidence="12">
    <location>
        <begin position="834"/>
        <end position="850"/>
    </location>
</feature>
<keyword evidence="6" id="KW-0547">Nucleotide-binding</keyword>
<feature type="transmembrane region" description="Helical" evidence="12">
    <location>
        <begin position="711"/>
        <end position="736"/>
    </location>
</feature>
<evidence type="ECO:0000256" key="2">
    <source>
        <dbReference type="ARBA" id="ARBA00005675"/>
    </source>
</evidence>
<dbReference type="Gene3D" id="1.20.1110.10">
    <property type="entry name" value="Calcium-transporting ATPase, transmembrane domain"/>
    <property type="match status" value="1"/>
</dbReference>
<dbReference type="Pfam" id="PF00690">
    <property type="entry name" value="Cation_ATPase_N"/>
    <property type="match status" value="1"/>
</dbReference>
<evidence type="ECO:0000256" key="3">
    <source>
        <dbReference type="ARBA" id="ARBA00022475"/>
    </source>
</evidence>
<dbReference type="RefSeq" id="WP_052590051.1">
    <property type="nucleotide sequence ID" value="NZ_LR215048.1"/>
</dbReference>
<dbReference type="GO" id="GO:0005391">
    <property type="term" value="F:P-type sodium:potassium-exchanging transporter activity"/>
    <property type="evidence" value="ECO:0007669"/>
    <property type="project" value="TreeGrafter"/>
</dbReference>
<dbReference type="Proteomes" id="UP000289841">
    <property type="component" value="Chromosome"/>
</dbReference>
<sequence length="932" mass="101962">MKKELDIKKSDENSSEKNVDSSFDKVLYQSSIKEISVKVGANLDKGLTTDEAKIRLESNGANKLDDVKKRHIILKFIDQLKDFMIIILFIAAIISIATEDYAEGILIIAIVVLNAVLGVLQEAKAEKALESIQALSSPQIIVIRDGKEQRVDVKELVIGDLVLLEAGDYVPADLRIIESVNLKIDESALTGEAVPVEKIHEPIKKDNVPLGDRTNLAFMSTVVTYGRGTAVVVKTGMDTEIGKIAKLLAETETEATPLQKSINQLGKTLAIIALIITGIIFAIEIVESLIINGKVTPDSILESFTFAVALAVAAIPEGLPAIITVVLSLGMTNLVKQNAIMRTLPSVETLGSTSIICSDKTGTLTQNVMTIQKLYVDGKMVNADESLKLDTNTTKVIEYGVLVNDVKVRLEDKTIVKFGDPTEIALIDLGIKYNIDPIKTNSKFKRIYELPFDSTRKLMTTVNVIDGKTYAIVKGAPDVVFGRSTSFVENTNIQKFDKKAHENFMTANNNMADNALRVLAIGYKELKNNDDYSKYSFEDIESDLTLLGLVGMIDPERPEVAEAVKVCKQAGITTVMITGDHKNTAVAIAKKIGILGNNDLAITGHELDQMNDEEFLKKLEQIRVYARVSPENKVRIVRAWRSLDKIVAMTGDGVNDAPSIKQADIGIAMGITGTEVAKGAADMILTDDNFATIVNAVGEGRGIFANIKKAIHFLLSCNIGEIVSMFLGVVLGYFLFTTIDGDHATKALHILTPVQILWVNLVTDSLMAIALGLEHREPDIMLSAPRDPNKSIFADGLGKKIAFQGLMIGLLTFAAFIIGWYWGGMPDNYTEASRDASTMAFMVLALSQLFHAFNARSERHSNFKLKVNKKLFYAFLASFSLQMIVVLTPATRKLFEVSFPTLGQWGVILALSIAPLVIVETIKLISHKIQKN</sequence>
<dbReference type="SUPFAM" id="SSF81653">
    <property type="entry name" value="Calcium ATPase, transduction domain A"/>
    <property type="match status" value="1"/>
</dbReference>
<dbReference type="PANTHER" id="PTHR43294:SF21">
    <property type="entry name" value="CATION TRANSPORTING ATPASE"/>
    <property type="match status" value="1"/>
</dbReference>
<keyword evidence="7" id="KW-0067">ATP-binding</keyword>
<keyword evidence="5" id="KW-0479">Metal-binding</keyword>
<dbReference type="EMBL" id="LR215048">
    <property type="protein sequence ID" value="VEU80783.1"/>
    <property type="molecule type" value="Genomic_DNA"/>
</dbReference>
<dbReference type="SMART" id="SM00831">
    <property type="entry name" value="Cation_ATPase_N"/>
    <property type="match status" value="1"/>
</dbReference>
<dbReference type="SUPFAM" id="SSF81665">
    <property type="entry name" value="Calcium ATPase, transmembrane domain M"/>
    <property type="match status" value="1"/>
</dbReference>
<evidence type="ECO:0000313" key="14">
    <source>
        <dbReference type="EMBL" id="VEU80783.1"/>
    </source>
</evidence>
<evidence type="ECO:0000256" key="12">
    <source>
        <dbReference type="SAM" id="Phobius"/>
    </source>
</evidence>
<feature type="transmembrane region" description="Helical" evidence="12">
    <location>
        <begin position="801"/>
        <end position="822"/>
    </location>
</feature>
<comment type="subcellular location">
    <subcellularLocation>
        <location evidence="1">Cell membrane</location>
        <topology evidence="1">Multi-pass membrane protein</topology>
    </subcellularLocation>
</comment>
<keyword evidence="3" id="KW-1003">Cell membrane</keyword>
<dbReference type="InterPro" id="IPR023298">
    <property type="entry name" value="ATPase_P-typ_TM_dom_sf"/>
</dbReference>
<keyword evidence="10 12" id="KW-0472">Membrane</keyword>
<dbReference type="KEGG" id="aaxa:NCTC10138_01166"/>
<dbReference type="InterPro" id="IPR004014">
    <property type="entry name" value="ATPase_P-typ_cation-transptr_N"/>
</dbReference>
<dbReference type="InterPro" id="IPR036412">
    <property type="entry name" value="HAD-like_sf"/>
</dbReference>
<dbReference type="OrthoDB" id="9813266at2"/>
<dbReference type="PRINTS" id="PR00120">
    <property type="entry name" value="HATPASE"/>
</dbReference>
<dbReference type="EC" id="3.6.3.8" evidence="14"/>
<feature type="transmembrane region" description="Helical" evidence="12">
    <location>
        <begin position="80"/>
        <end position="98"/>
    </location>
</feature>
<feature type="region of interest" description="Disordered" evidence="11">
    <location>
        <begin position="1"/>
        <end position="20"/>
    </location>
</feature>
<dbReference type="GO" id="GO:0030007">
    <property type="term" value="P:intracellular potassium ion homeostasis"/>
    <property type="evidence" value="ECO:0007669"/>
    <property type="project" value="TreeGrafter"/>
</dbReference>
<dbReference type="GO" id="GO:0046872">
    <property type="term" value="F:metal ion binding"/>
    <property type="evidence" value="ECO:0007669"/>
    <property type="project" value="UniProtKB-KW"/>
</dbReference>
<evidence type="ECO:0000256" key="5">
    <source>
        <dbReference type="ARBA" id="ARBA00022723"/>
    </source>
</evidence>
<dbReference type="InterPro" id="IPR008250">
    <property type="entry name" value="ATPase_P-typ_transduc_dom_A_sf"/>
</dbReference>
<keyword evidence="9 12" id="KW-1133">Transmembrane helix</keyword>
<dbReference type="GO" id="GO:0036376">
    <property type="term" value="P:sodium ion export across plasma membrane"/>
    <property type="evidence" value="ECO:0007669"/>
    <property type="project" value="TreeGrafter"/>
</dbReference>
<dbReference type="FunFam" id="3.40.50.1000:FF:000028">
    <property type="entry name" value="Calcium-transporting P-type ATPase, putative"/>
    <property type="match status" value="1"/>
</dbReference>
<comment type="similarity">
    <text evidence="2">Belongs to the cation transport ATPase (P-type) (TC 3.A.3) family. Type IIA subfamily.</text>
</comment>
<dbReference type="SFLD" id="SFLDS00003">
    <property type="entry name" value="Haloacid_Dehalogenase"/>
    <property type="match status" value="1"/>
</dbReference>
<dbReference type="InterPro" id="IPR018303">
    <property type="entry name" value="ATPase_P-typ_P_site"/>
</dbReference>
<evidence type="ECO:0000256" key="9">
    <source>
        <dbReference type="ARBA" id="ARBA00022989"/>
    </source>
</evidence>
<organism evidence="14 15">
    <name type="scientific">Haploplasma axanthum</name>
    <name type="common">Acholeplasma axanthum</name>
    <dbReference type="NCBI Taxonomy" id="29552"/>
    <lineage>
        <taxon>Bacteria</taxon>
        <taxon>Bacillati</taxon>
        <taxon>Mycoplasmatota</taxon>
        <taxon>Mollicutes</taxon>
        <taxon>Acholeplasmatales</taxon>
        <taxon>Acholeplasmataceae</taxon>
        <taxon>Haploplasma</taxon>
    </lineage>
</organism>
<feature type="transmembrane region" description="Helical" evidence="12">
    <location>
        <begin position="756"/>
        <end position="773"/>
    </location>
</feature>
<dbReference type="GO" id="GO:0006883">
    <property type="term" value="P:intracellular sodium ion homeostasis"/>
    <property type="evidence" value="ECO:0007669"/>
    <property type="project" value="TreeGrafter"/>
</dbReference>
<keyword evidence="14" id="KW-0378">Hydrolase</keyword>
<dbReference type="InterPro" id="IPR001757">
    <property type="entry name" value="P_typ_ATPase"/>
</dbReference>
<dbReference type="PRINTS" id="PR00119">
    <property type="entry name" value="CATATPASE"/>
</dbReference>
<feature type="transmembrane region" description="Helical" evidence="12">
    <location>
        <begin position="871"/>
        <end position="890"/>
    </location>
</feature>
<dbReference type="FunFam" id="2.70.150.10:FF:000016">
    <property type="entry name" value="Calcium-transporting P-type ATPase putative"/>
    <property type="match status" value="1"/>
</dbReference>
<dbReference type="InterPro" id="IPR050510">
    <property type="entry name" value="Cation_transp_ATPase_P-type"/>
</dbReference>
<dbReference type="Pfam" id="PF00122">
    <property type="entry name" value="E1-E2_ATPase"/>
    <property type="match status" value="1"/>
</dbReference>
<evidence type="ECO:0000256" key="10">
    <source>
        <dbReference type="ARBA" id="ARBA00023136"/>
    </source>
</evidence>
<feature type="domain" description="Cation-transporting P-type ATPase N-terminal" evidence="13">
    <location>
        <begin position="26"/>
        <end position="100"/>
    </location>
</feature>
<evidence type="ECO:0000256" key="6">
    <source>
        <dbReference type="ARBA" id="ARBA00022741"/>
    </source>
</evidence>
<keyword evidence="15" id="KW-1185">Reference proteome</keyword>
<dbReference type="AlphaFoldDB" id="A0A449BEA1"/>
<keyword evidence="4 12" id="KW-0812">Transmembrane</keyword>
<dbReference type="STRING" id="1278311.GCA_000428705_01625"/>
<dbReference type="InterPro" id="IPR006068">
    <property type="entry name" value="ATPase_P-typ_cation-transptr_C"/>
</dbReference>
<dbReference type="GO" id="GO:0005886">
    <property type="term" value="C:plasma membrane"/>
    <property type="evidence" value="ECO:0007669"/>
    <property type="project" value="UniProtKB-SubCell"/>
</dbReference>
<dbReference type="InterPro" id="IPR059000">
    <property type="entry name" value="ATPase_P-type_domA"/>
</dbReference>
<dbReference type="GO" id="GO:0005524">
    <property type="term" value="F:ATP binding"/>
    <property type="evidence" value="ECO:0007669"/>
    <property type="project" value="UniProtKB-KW"/>
</dbReference>
<dbReference type="GO" id="GO:1902600">
    <property type="term" value="P:proton transmembrane transport"/>
    <property type="evidence" value="ECO:0007669"/>
    <property type="project" value="TreeGrafter"/>
</dbReference>
<evidence type="ECO:0000313" key="15">
    <source>
        <dbReference type="Proteomes" id="UP000289841"/>
    </source>
</evidence>
<evidence type="ECO:0000256" key="1">
    <source>
        <dbReference type="ARBA" id="ARBA00004651"/>
    </source>
</evidence>
<dbReference type="Pfam" id="PF00689">
    <property type="entry name" value="Cation_ATPase_C"/>
    <property type="match status" value="1"/>
</dbReference>
<gene>
    <name evidence="14" type="ORF">NCTC10138_01166</name>
</gene>
<feature type="transmembrane region" description="Helical" evidence="12">
    <location>
        <begin position="269"/>
        <end position="291"/>
    </location>
</feature>
<keyword evidence="8" id="KW-1278">Translocase</keyword>
<evidence type="ECO:0000259" key="13">
    <source>
        <dbReference type="SMART" id="SM00831"/>
    </source>
</evidence>